<keyword evidence="2" id="KW-0472">Membrane</keyword>
<proteinExistence type="predicted"/>
<feature type="transmembrane region" description="Helical" evidence="2">
    <location>
        <begin position="188"/>
        <end position="210"/>
    </location>
</feature>
<evidence type="ECO:0000313" key="4">
    <source>
        <dbReference type="Proteomes" id="UP001320272"/>
    </source>
</evidence>
<reference evidence="3 4" key="1">
    <citation type="journal article" date="2021" name="Front. Microbiol.">
        <title>Aerobic Denitrification and Heterotrophic Sulfur Oxidation in the Genus Halomonas Revealed by Six Novel Species Characterizations and Genome-Based Analysis.</title>
        <authorList>
            <person name="Wang L."/>
            <person name="Shao Z."/>
        </authorList>
    </citation>
    <scope>NUCLEOTIDE SEQUENCE [LARGE SCALE GENOMIC DNA]</scope>
    <source>
        <strain evidence="3 4">MCCC 1A11058</strain>
    </source>
</reference>
<feature type="region of interest" description="Disordered" evidence="1">
    <location>
        <begin position="116"/>
        <end position="180"/>
    </location>
</feature>
<feature type="compositionally biased region" description="Acidic residues" evidence="1">
    <location>
        <begin position="224"/>
        <end position="236"/>
    </location>
</feature>
<keyword evidence="4" id="KW-1185">Reference proteome</keyword>
<evidence type="ECO:0008006" key="5">
    <source>
        <dbReference type="Google" id="ProtNLM"/>
    </source>
</evidence>
<accession>A0ABS9AVJ5</accession>
<feature type="compositionally biased region" description="Pro residues" evidence="1">
    <location>
        <begin position="135"/>
        <end position="148"/>
    </location>
</feature>
<dbReference type="Proteomes" id="UP001320272">
    <property type="component" value="Unassembled WGS sequence"/>
</dbReference>
<sequence>MRKVELKPLESNQPGHGQLVLLGWKGENEGLSLDIQRNQDEHFLQEDGLWRSNTFKFHLPTLQPGADESLTAVVDDTIVDPLLENPHATYMVRLYGPDGAQVGRARLRIGQGLMSSGASGTAPDYKASATLDTPQAPPANPEPQPEPVTVPDAASAIEAPATSHEAVPEAAPALPESAPAPAGKSKRWLWILLAVAILAAIIGAAAWFGLAMRGQEPPAAADETTVDETTVDESLVEGEATPQEEPLLEETGEENLSETAAPEEPAPTQAAATAGPCSLQRMEEMGELEFIHACTNAGSEAGNMMAVIGEARDNAHCGIARRLYAHQAISGNVAAALAYAREFDPAQHTPSACFPEADTETAIFWYDLALSHDPGNAETSQRLEELQR</sequence>
<feature type="region of interest" description="Disordered" evidence="1">
    <location>
        <begin position="218"/>
        <end position="274"/>
    </location>
</feature>
<keyword evidence="2" id="KW-0812">Transmembrane</keyword>
<feature type="compositionally biased region" description="Low complexity" evidence="1">
    <location>
        <begin position="258"/>
        <end position="274"/>
    </location>
</feature>
<gene>
    <name evidence="3" type="ORF">HOP59_16700</name>
</gene>
<evidence type="ECO:0000256" key="2">
    <source>
        <dbReference type="SAM" id="Phobius"/>
    </source>
</evidence>
<dbReference type="RefSeq" id="WP_234254723.1">
    <property type="nucleotide sequence ID" value="NZ_JABFTV010000009.1"/>
</dbReference>
<evidence type="ECO:0000256" key="1">
    <source>
        <dbReference type="SAM" id="MobiDB-lite"/>
    </source>
</evidence>
<feature type="compositionally biased region" description="Low complexity" evidence="1">
    <location>
        <begin position="168"/>
        <end position="180"/>
    </location>
</feature>
<comment type="caution">
    <text evidence="3">The sequence shown here is derived from an EMBL/GenBank/DDBJ whole genome shotgun (WGS) entry which is preliminary data.</text>
</comment>
<protein>
    <recommendedName>
        <fullName evidence="5">Sel1 repeat family protein</fullName>
    </recommendedName>
</protein>
<name>A0ABS9AVJ5_9GAMM</name>
<evidence type="ECO:0000313" key="3">
    <source>
        <dbReference type="EMBL" id="MCE8025770.1"/>
    </source>
</evidence>
<dbReference type="EMBL" id="JABFTV010000009">
    <property type="protein sequence ID" value="MCE8025770.1"/>
    <property type="molecule type" value="Genomic_DNA"/>
</dbReference>
<organism evidence="3 4">
    <name type="scientific">Billgrantia aerodenitrificans</name>
    <dbReference type="NCBI Taxonomy" id="2733483"/>
    <lineage>
        <taxon>Bacteria</taxon>
        <taxon>Pseudomonadati</taxon>
        <taxon>Pseudomonadota</taxon>
        <taxon>Gammaproteobacteria</taxon>
        <taxon>Oceanospirillales</taxon>
        <taxon>Halomonadaceae</taxon>
        <taxon>Billgrantia</taxon>
    </lineage>
</organism>
<keyword evidence="2" id="KW-1133">Transmembrane helix</keyword>
<feature type="compositionally biased region" description="Acidic residues" evidence="1">
    <location>
        <begin position="246"/>
        <end position="256"/>
    </location>
</feature>